<dbReference type="PANTHER" id="PTHR30136:SF35">
    <property type="entry name" value="HTH-TYPE TRANSCRIPTIONAL REGULATOR RV1719"/>
    <property type="match status" value="1"/>
</dbReference>
<gene>
    <name evidence="6" type="ORF">SAMN04487967_3176</name>
</gene>
<dbReference type="SMART" id="SM00346">
    <property type="entry name" value="HTH_ICLR"/>
    <property type="match status" value="1"/>
</dbReference>
<dbReference type="CDD" id="cd00090">
    <property type="entry name" value="HTH_ARSR"/>
    <property type="match status" value="1"/>
</dbReference>
<dbReference type="InterPro" id="IPR036388">
    <property type="entry name" value="WH-like_DNA-bd_sf"/>
</dbReference>
<name>A0A1H6G4B5_9EURY</name>
<dbReference type="PROSITE" id="PS51077">
    <property type="entry name" value="HTH_ICLR"/>
    <property type="match status" value="1"/>
</dbReference>
<dbReference type="Gene3D" id="3.30.450.40">
    <property type="match status" value="1"/>
</dbReference>
<dbReference type="GO" id="GO:0045892">
    <property type="term" value="P:negative regulation of DNA-templated transcription"/>
    <property type="evidence" value="ECO:0007669"/>
    <property type="project" value="TreeGrafter"/>
</dbReference>
<dbReference type="InterPro" id="IPR014757">
    <property type="entry name" value="Tscrpt_reg_IclR_C"/>
</dbReference>
<dbReference type="InterPro" id="IPR011991">
    <property type="entry name" value="ArsR-like_HTH"/>
</dbReference>
<dbReference type="SUPFAM" id="SSF46785">
    <property type="entry name" value="Winged helix' DNA-binding domain"/>
    <property type="match status" value="1"/>
</dbReference>
<dbReference type="InterPro" id="IPR029016">
    <property type="entry name" value="GAF-like_dom_sf"/>
</dbReference>
<dbReference type="EMBL" id="FNWL01000004">
    <property type="protein sequence ID" value="SEH17442.1"/>
    <property type="molecule type" value="Genomic_DNA"/>
</dbReference>
<evidence type="ECO:0000259" key="4">
    <source>
        <dbReference type="PROSITE" id="PS51077"/>
    </source>
</evidence>
<keyword evidence="2" id="KW-0238">DNA-binding</keyword>
<dbReference type="Proteomes" id="UP000199112">
    <property type="component" value="Unassembled WGS sequence"/>
</dbReference>
<dbReference type="Pfam" id="PF01614">
    <property type="entry name" value="IclR_C"/>
    <property type="match status" value="1"/>
</dbReference>
<evidence type="ECO:0000256" key="1">
    <source>
        <dbReference type="ARBA" id="ARBA00023015"/>
    </source>
</evidence>
<dbReference type="InterPro" id="IPR005471">
    <property type="entry name" value="Tscrpt_reg_IclR_N"/>
</dbReference>
<dbReference type="InterPro" id="IPR036390">
    <property type="entry name" value="WH_DNA-bd_sf"/>
</dbReference>
<keyword evidence="7" id="KW-1185">Reference proteome</keyword>
<dbReference type="Gene3D" id="1.10.10.10">
    <property type="entry name" value="Winged helix-like DNA-binding domain superfamily/Winged helix DNA-binding domain"/>
    <property type="match status" value="1"/>
</dbReference>
<dbReference type="PROSITE" id="PS51078">
    <property type="entry name" value="ICLR_ED"/>
    <property type="match status" value="1"/>
</dbReference>
<proteinExistence type="predicted"/>
<dbReference type="GO" id="GO:0003700">
    <property type="term" value="F:DNA-binding transcription factor activity"/>
    <property type="evidence" value="ECO:0007669"/>
    <property type="project" value="TreeGrafter"/>
</dbReference>
<evidence type="ECO:0000256" key="2">
    <source>
        <dbReference type="ARBA" id="ARBA00023125"/>
    </source>
</evidence>
<protein>
    <submittedName>
        <fullName evidence="6">Transcriptional regulator, IclR family</fullName>
    </submittedName>
</protein>
<evidence type="ECO:0000259" key="5">
    <source>
        <dbReference type="PROSITE" id="PS51078"/>
    </source>
</evidence>
<organism evidence="6 7">
    <name type="scientific">Natronorubrum sediminis</name>
    <dbReference type="NCBI Taxonomy" id="640943"/>
    <lineage>
        <taxon>Archaea</taxon>
        <taxon>Methanobacteriati</taxon>
        <taxon>Methanobacteriota</taxon>
        <taxon>Stenosarchaea group</taxon>
        <taxon>Halobacteria</taxon>
        <taxon>Halobacteriales</taxon>
        <taxon>Natrialbaceae</taxon>
        <taxon>Natronorubrum</taxon>
    </lineage>
</organism>
<evidence type="ECO:0000313" key="6">
    <source>
        <dbReference type="EMBL" id="SEH17442.1"/>
    </source>
</evidence>
<dbReference type="OrthoDB" id="14763at2157"/>
<sequence>MPEDDGGQTAGTVQTSQTMFVIVEYIKEQDGATITEVANELGYAKSTVHRHLSTLTEMGYAVKEGNEFHVGLRFVDLGQHARTRRNGYELAREKVDQIAAATGERAQFIVEEHGEGVYLHRSFGEHAIRTDPGIGSRIPLHATAAGKAILANLEESRRFEIIEQTDFDSLTEHTITDTKSLFEELETIRERGYAFNRQENLNGLYAVGVAVKSPTEGVIGAFSVSGPIHRLKGERIQSELPDRLLGTANELELNITHS</sequence>
<dbReference type="PANTHER" id="PTHR30136">
    <property type="entry name" value="HELIX-TURN-HELIX TRANSCRIPTIONAL REGULATOR, ICLR FAMILY"/>
    <property type="match status" value="1"/>
</dbReference>
<keyword evidence="3" id="KW-0804">Transcription</keyword>
<evidence type="ECO:0000313" key="7">
    <source>
        <dbReference type="Proteomes" id="UP000199112"/>
    </source>
</evidence>
<reference evidence="7" key="1">
    <citation type="submission" date="2016-10" db="EMBL/GenBank/DDBJ databases">
        <authorList>
            <person name="Varghese N."/>
            <person name="Submissions S."/>
        </authorList>
    </citation>
    <scope>NUCLEOTIDE SEQUENCE [LARGE SCALE GENOMIC DNA]</scope>
    <source>
        <strain evidence="7">CGMCC 1.8981</strain>
    </source>
</reference>
<dbReference type="InterPro" id="IPR050707">
    <property type="entry name" value="HTH_MetabolicPath_Reg"/>
</dbReference>
<dbReference type="RefSeq" id="WP_090507944.1">
    <property type="nucleotide sequence ID" value="NZ_FNWL01000004.1"/>
</dbReference>
<feature type="domain" description="IclR-ED" evidence="5">
    <location>
        <begin position="73"/>
        <end position="257"/>
    </location>
</feature>
<dbReference type="GO" id="GO:0003677">
    <property type="term" value="F:DNA binding"/>
    <property type="evidence" value="ECO:0007669"/>
    <property type="project" value="UniProtKB-KW"/>
</dbReference>
<dbReference type="Pfam" id="PF09339">
    <property type="entry name" value="HTH_IclR"/>
    <property type="match status" value="1"/>
</dbReference>
<evidence type="ECO:0000256" key="3">
    <source>
        <dbReference type="ARBA" id="ARBA00023163"/>
    </source>
</evidence>
<feature type="domain" description="HTH iclR-type" evidence="4">
    <location>
        <begin position="13"/>
        <end position="72"/>
    </location>
</feature>
<dbReference type="AlphaFoldDB" id="A0A1H6G4B5"/>
<keyword evidence="1" id="KW-0805">Transcription regulation</keyword>
<dbReference type="SUPFAM" id="SSF55781">
    <property type="entry name" value="GAF domain-like"/>
    <property type="match status" value="1"/>
</dbReference>
<accession>A0A1H6G4B5</accession>